<reference evidence="2" key="1">
    <citation type="submission" date="2020-03" db="EMBL/GenBank/DDBJ databases">
        <title>FDA dAtabase for Regulatory Grade micrObial Sequences (FDA-ARGOS): Supporting development and validation of Infectious Disease Dx tests.</title>
        <authorList>
            <person name="Campos J."/>
            <person name="Goldberg B."/>
            <person name="Tallon L."/>
            <person name="Sadzewicz L."/>
            <person name="Vavikolanu K."/>
            <person name="Mehta A."/>
            <person name="Aluvathingal J."/>
            <person name="Nadendla S."/>
            <person name="Nandy P."/>
            <person name="Geyer C."/>
            <person name="Yan Y."/>
            <person name="Sichtig H."/>
        </authorList>
    </citation>
    <scope>NUCLEOTIDE SEQUENCE [LARGE SCALE GENOMIC DNA]</scope>
    <source>
        <strain evidence="2">FDAARGOS_652</strain>
    </source>
</reference>
<organism evidence="2 3">
    <name type="scientific">Candida parapsilosis</name>
    <name type="common">Yeast</name>
    <dbReference type="NCBI Taxonomy" id="5480"/>
    <lineage>
        <taxon>Eukaryota</taxon>
        <taxon>Fungi</taxon>
        <taxon>Dikarya</taxon>
        <taxon>Ascomycota</taxon>
        <taxon>Saccharomycotina</taxon>
        <taxon>Pichiomycetes</taxon>
        <taxon>Debaryomycetaceae</taxon>
        <taxon>Candida/Lodderomyces clade</taxon>
        <taxon>Candida</taxon>
    </lineage>
</organism>
<gene>
    <name evidence="2" type="ORF">FOB60_004615</name>
</gene>
<name>A0A8X7NJN5_CANPA</name>
<feature type="compositionally biased region" description="Acidic residues" evidence="1">
    <location>
        <begin position="38"/>
        <end position="53"/>
    </location>
</feature>
<evidence type="ECO:0000313" key="3">
    <source>
        <dbReference type="Proteomes" id="UP000590412"/>
    </source>
</evidence>
<dbReference type="AlphaFoldDB" id="A0A8X7NJN5"/>
<accession>A0A8X7NJN5</accession>
<evidence type="ECO:0000256" key="1">
    <source>
        <dbReference type="SAM" id="MobiDB-lite"/>
    </source>
</evidence>
<dbReference type="Proteomes" id="UP000590412">
    <property type="component" value="Unassembled WGS sequence"/>
</dbReference>
<protein>
    <submittedName>
        <fullName evidence="2">Uncharacterized protein</fullName>
    </submittedName>
</protein>
<sequence>MDQHPPVYINLEERADGIVANLHRKLVNGGRRGVIDDADDILSPSQDDDDDDDHYINTNKKKDDTTSMLYSQLRRYYNDGNFIEIMFLLPQISQLNIVPPIFHLIIGCTMVHFGRLSSAFREIGVAICLAPNEADKKEFIKVLAFTYADLNDKDSAMGCLGEILDISRASILGTKQFDEMKFEIIQLEKELLLKLEQAKSIKQPVKGKNKSFDDQVMDLIALHKVFPKDSFTGKCQIIIGKINQAEKLLQTWDKERKPLVNKQNPLKLLVEAILVLGPSIAYYGMLKLEPILNQYFDFVQIQANANKPHKTRTVSAFFLGGLTPLSSSAPTTPNADGEIAAKPNASSSNNGTVFTFQLIKIIRGFIAMLRHEYKEAHELFLEAEDANFEYNNHVLILKYICQSNEPHQHRKELELLAHKISKLPFVSTFKFHTSAKIYQKLYILEQASLSRHRRRGILKTTLDPKYDQSSLKFYTSAAAYARDDDLYVTSYYDNILNFLLDLNKDFSVEAKEDIVHFSALVFFYQVRNYFCLKSDYNYVYIPGLVCDWQEIKTNTKLKLRIKQFLEADNGDSVIASTTTTGVATAAASAAKLHEAATNKKSTKSFDMIGYWEKEYIKFKGTVPDAIKQYLRKK</sequence>
<feature type="region of interest" description="Disordered" evidence="1">
    <location>
        <begin position="38"/>
        <end position="58"/>
    </location>
</feature>
<dbReference type="EMBL" id="JABWAB010000007">
    <property type="protein sequence ID" value="KAF6047079.1"/>
    <property type="molecule type" value="Genomic_DNA"/>
</dbReference>
<comment type="caution">
    <text evidence="2">The sequence shown here is derived from an EMBL/GenBank/DDBJ whole genome shotgun (WGS) entry which is preliminary data.</text>
</comment>
<evidence type="ECO:0000313" key="2">
    <source>
        <dbReference type="EMBL" id="KAF6047079.1"/>
    </source>
</evidence>
<proteinExistence type="predicted"/>